<dbReference type="InParanoid" id="W3WNV7"/>
<keyword evidence="3" id="KW-1185">Reference proteome</keyword>
<protein>
    <recommendedName>
        <fullName evidence="4">F-box domain-containing protein</fullName>
    </recommendedName>
</protein>
<organism evidence="2 3">
    <name type="scientific">Pestalotiopsis fici (strain W106-1 / CGMCC3.15140)</name>
    <dbReference type="NCBI Taxonomy" id="1229662"/>
    <lineage>
        <taxon>Eukaryota</taxon>
        <taxon>Fungi</taxon>
        <taxon>Dikarya</taxon>
        <taxon>Ascomycota</taxon>
        <taxon>Pezizomycotina</taxon>
        <taxon>Sordariomycetes</taxon>
        <taxon>Xylariomycetidae</taxon>
        <taxon>Amphisphaeriales</taxon>
        <taxon>Sporocadaceae</taxon>
        <taxon>Pestalotiopsis</taxon>
    </lineage>
</organism>
<dbReference type="OrthoDB" id="550575at2759"/>
<dbReference type="GeneID" id="19277500"/>
<evidence type="ECO:0000313" key="2">
    <source>
        <dbReference type="EMBL" id="ETS75543.1"/>
    </source>
</evidence>
<dbReference type="InterPro" id="IPR032675">
    <property type="entry name" value="LRR_dom_sf"/>
</dbReference>
<name>W3WNV7_PESFW</name>
<dbReference type="RefSeq" id="XP_007839259.1">
    <property type="nucleotide sequence ID" value="XM_007841068.1"/>
</dbReference>
<feature type="compositionally biased region" description="Basic residues" evidence="1">
    <location>
        <begin position="1"/>
        <end position="20"/>
    </location>
</feature>
<proteinExistence type="predicted"/>
<dbReference type="Proteomes" id="UP000030651">
    <property type="component" value="Unassembled WGS sequence"/>
</dbReference>
<evidence type="ECO:0000313" key="3">
    <source>
        <dbReference type="Proteomes" id="UP000030651"/>
    </source>
</evidence>
<dbReference type="EMBL" id="KI912118">
    <property type="protein sequence ID" value="ETS75543.1"/>
    <property type="molecule type" value="Genomic_DNA"/>
</dbReference>
<reference evidence="3" key="1">
    <citation type="journal article" date="2015" name="BMC Genomics">
        <title>Genomic and transcriptomic analysis of the endophytic fungus Pestalotiopsis fici reveals its lifestyle and high potential for synthesis of natural products.</title>
        <authorList>
            <person name="Wang X."/>
            <person name="Zhang X."/>
            <person name="Liu L."/>
            <person name="Xiang M."/>
            <person name="Wang W."/>
            <person name="Sun X."/>
            <person name="Che Y."/>
            <person name="Guo L."/>
            <person name="Liu G."/>
            <person name="Guo L."/>
            <person name="Wang C."/>
            <person name="Yin W.B."/>
            <person name="Stadler M."/>
            <person name="Zhang X."/>
            <person name="Liu X."/>
        </authorList>
    </citation>
    <scope>NUCLEOTIDE SEQUENCE [LARGE SCALE GENOMIC DNA]</scope>
    <source>
        <strain evidence="3">W106-1 / CGMCC3.15140</strain>
    </source>
</reference>
<evidence type="ECO:0000256" key="1">
    <source>
        <dbReference type="SAM" id="MobiDB-lite"/>
    </source>
</evidence>
<accession>W3WNV7</accession>
<dbReference type="AlphaFoldDB" id="W3WNV7"/>
<gene>
    <name evidence="2" type="ORF">PFICI_12487</name>
</gene>
<dbReference type="Gene3D" id="3.80.10.10">
    <property type="entry name" value="Ribonuclease Inhibitor"/>
    <property type="match status" value="1"/>
</dbReference>
<sequence>MGKSKKAGFRGKNKHSKRPGRLAALAKKIEETKEMQRRMQPFRLLPYHNIPGLNFNDPRLFTNQRQETTWSKRDKVFNNGRLIISFHFLARFTVADIHVQELLNRRVSGVHRFLQDFRAGSLVSPTFQISEAMAIGLAKNCPALKQVRLLGACELTDKAIAAFLQYCTCIAFLEISGTEDQSGNIRCPGALRALGTMKGRRFFTLNHLRKLVFCNQSDLDIETSKALTERCPGLELTYGNTRPDLGGLQTLRFGDVVAIDHMTDDDRTGYLPDTMEFEEVSALVDGPRKTITDEISGQLDRMVLDD</sequence>
<dbReference type="HOGENOM" id="CLU_909457_0_0_1"/>
<evidence type="ECO:0008006" key="4">
    <source>
        <dbReference type="Google" id="ProtNLM"/>
    </source>
</evidence>
<dbReference type="KEGG" id="pfy:PFICI_12487"/>
<feature type="region of interest" description="Disordered" evidence="1">
    <location>
        <begin position="1"/>
        <end position="21"/>
    </location>
</feature>